<dbReference type="Proteomes" id="UP000054279">
    <property type="component" value="Unassembled WGS sequence"/>
</dbReference>
<proteinExistence type="predicted"/>
<accession>A0A0C9VTY8</accession>
<organism evidence="1 2">
    <name type="scientific">Sphaerobolus stellatus (strain SS14)</name>
    <dbReference type="NCBI Taxonomy" id="990650"/>
    <lineage>
        <taxon>Eukaryota</taxon>
        <taxon>Fungi</taxon>
        <taxon>Dikarya</taxon>
        <taxon>Basidiomycota</taxon>
        <taxon>Agaricomycotina</taxon>
        <taxon>Agaricomycetes</taxon>
        <taxon>Phallomycetidae</taxon>
        <taxon>Geastrales</taxon>
        <taxon>Sphaerobolaceae</taxon>
        <taxon>Sphaerobolus</taxon>
    </lineage>
</organism>
<gene>
    <name evidence="1" type="ORF">M422DRAFT_255254</name>
</gene>
<keyword evidence="2" id="KW-1185">Reference proteome</keyword>
<evidence type="ECO:0000313" key="1">
    <source>
        <dbReference type="EMBL" id="KIJ41636.1"/>
    </source>
</evidence>
<reference evidence="1 2" key="1">
    <citation type="submission" date="2014-06" db="EMBL/GenBank/DDBJ databases">
        <title>Evolutionary Origins and Diversification of the Mycorrhizal Mutualists.</title>
        <authorList>
            <consortium name="DOE Joint Genome Institute"/>
            <consortium name="Mycorrhizal Genomics Consortium"/>
            <person name="Kohler A."/>
            <person name="Kuo A."/>
            <person name="Nagy L.G."/>
            <person name="Floudas D."/>
            <person name="Copeland A."/>
            <person name="Barry K.W."/>
            <person name="Cichocki N."/>
            <person name="Veneault-Fourrey C."/>
            <person name="LaButti K."/>
            <person name="Lindquist E.A."/>
            <person name="Lipzen A."/>
            <person name="Lundell T."/>
            <person name="Morin E."/>
            <person name="Murat C."/>
            <person name="Riley R."/>
            <person name="Ohm R."/>
            <person name="Sun H."/>
            <person name="Tunlid A."/>
            <person name="Henrissat B."/>
            <person name="Grigoriev I.V."/>
            <person name="Hibbett D.S."/>
            <person name="Martin F."/>
        </authorList>
    </citation>
    <scope>NUCLEOTIDE SEQUENCE [LARGE SCALE GENOMIC DNA]</scope>
    <source>
        <strain evidence="1 2">SS14</strain>
    </source>
</reference>
<protein>
    <submittedName>
        <fullName evidence="1">Uncharacterized protein</fullName>
    </submittedName>
</protein>
<dbReference type="AlphaFoldDB" id="A0A0C9VTY8"/>
<dbReference type="HOGENOM" id="CLU_824306_0_0_1"/>
<dbReference type="EMBL" id="KN837135">
    <property type="protein sequence ID" value="KIJ41636.1"/>
    <property type="molecule type" value="Genomic_DNA"/>
</dbReference>
<name>A0A0C9VTY8_SPHS4</name>
<sequence>MPLHPIFPAYIKAHTLRRIETAFSKYFSNPTAFRDVMRSHGAIVSGSNALNIILGATGWVSKDMDIYVRKGHTEPIIMFLLRDGYTCYRPQFRDPDQLLGPLVGYLSTLQDQHIRRVLQFRKQISDGADLSIDVIESNTDSAISPITEFHCTAVMNYISGDAVLSMYPNLTGRGITIMQDRHTRDRNSWIDKYTSRGFRILESVAELGQGCGSAYPTAIRTLGDPESLYLVFDQEESTAVPFPGAEDASDIGWPTLHWTLGQSHFIYGRLCPNPLCHRDVHDPLTVIWPEPFACITRDATV</sequence>
<dbReference type="OrthoDB" id="3183574at2759"/>
<evidence type="ECO:0000313" key="2">
    <source>
        <dbReference type="Proteomes" id="UP000054279"/>
    </source>
</evidence>